<proteinExistence type="inferred from homology"/>
<protein>
    <recommendedName>
        <fullName evidence="7">Autophagy-related protein 13</fullName>
    </recommendedName>
</protein>
<dbReference type="PANTHER" id="PTHR13430">
    <property type="match status" value="1"/>
</dbReference>
<comment type="similarity">
    <text evidence="2">Belongs to the ATG13 family. Metazoan subfamily.</text>
</comment>
<evidence type="ECO:0000256" key="4">
    <source>
        <dbReference type="SAM" id="MobiDB-lite"/>
    </source>
</evidence>
<evidence type="ECO:0000256" key="2">
    <source>
        <dbReference type="ARBA" id="ARBA00007341"/>
    </source>
</evidence>
<reference evidence="6" key="1">
    <citation type="submission" date="2013-10" db="EMBL/GenBank/DDBJ databases">
        <title>Genome sequencing of Onchocerca volvulus.</title>
        <authorList>
            <person name="Cotton J."/>
            <person name="Tsai J."/>
            <person name="Stanley E."/>
            <person name="Tracey A."/>
            <person name="Holroyd N."/>
            <person name="Lustigman S."/>
            <person name="Berriman M."/>
        </authorList>
    </citation>
    <scope>NUCLEOTIDE SEQUENCE</scope>
</reference>
<dbReference type="PANTHER" id="PTHR13430:SF4">
    <property type="entry name" value="AUTOPHAGY-RELATED PROTEIN 13"/>
    <property type="match status" value="1"/>
</dbReference>
<feature type="compositionally biased region" description="Polar residues" evidence="4">
    <location>
        <begin position="312"/>
        <end position="321"/>
    </location>
</feature>
<dbReference type="AlphaFoldDB" id="A0A8R1TUM2"/>
<feature type="compositionally biased region" description="Low complexity" evidence="4">
    <location>
        <begin position="367"/>
        <end position="377"/>
    </location>
</feature>
<reference evidence="5" key="2">
    <citation type="submission" date="2022-06" db="UniProtKB">
        <authorList>
            <consortium name="EnsemblMetazoa"/>
        </authorList>
    </citation>
    <scope>IDENTIFICATION</scope>
</reference>
<dbReference type="GO" id="GO:0034497">
    <property type="term" value="P:protein localization to phagophore assembly site"/>
    <property type="evidence" value="ECO:0007669"/>
    <property type="project" value="TreeGrafter"/>
</dbReference>
<keyword evidence="6" id="KW-1185">Reference proteome</keyword>
<evidence type="ECO:0000256" key="1">
    <source>
        <dbReference type="ARBA" id="ARBA00004329"/>
    </source>
</evidence>
<evidence type="ECO:0000313" key="6">
    <source>
        <dbReference type="Proteomes" id="UP000024404"/>
    </source>
</evidence>
<dbReference type="EMBL" id="CMVM020000161">
    <property type="status" value="NOT_ANNOTATED_CDS"/>
    <property type="molecule type" value="Genomic_DNA"/>
</dbReference>
<dbReference type="InterPro" id="IPR036570">
    <property type="entry name" value="HORMA_dom_sf"/>
</dbReference>
<keyword evidence="3" id="KW-0072">Autophagy</keyword>
<evidence type="ECO:0000256" key="3">
    <source>
        <dbReference type="ARBA" id="ARBA00023006"/>
    </source>
</evidence>
<dbReference type="GO" id="GO:0005829">
    <property type="term" value="C:cytosol"/>
    <property type="evidence" value="ECO:0007669"/>
    <property type="project" value="TreeGrafter"/>
</dbReference>
<name>A0A8R1TUM2_ONCVO</name>
<feature type="region of interest" description="Disordered" evidence="4">
    <location>
        <begin position="307"/>
        <end position="331"/>
    </location>
</feature>
<sequence>MSDSATCSKSYQEFVKFGKFFTTRLVQALVQSRLGQLIVQSCSVSPDPTDWFSVRIDELGEVAAQLRTSVTKYPPNANCFTLDFLLHTADGDVLPLESWCIRYESELIDGNVNIRTELYHQLGTLLKSAIVASRMTPAYRYYVRKQSPDTFIIMYRVYEKEPEMDLGEEQKKVRIGLVASPFGGFSVDLLYRTKMEIDRTTTQEMKVSTVAASENVGTNEHQSSIDIDVPMLIPFGPVPVRGGEVEPVSPVSNLISIFSIDPVKQGKIDELVSETLSRRVHFHLGHSRSSSDDACCRGDVCSDENIFDLDRSNNQPHSSSLPHRLASMKNRSRTHSFPFSTLLNTATSDSIPGQGFLGRLEDSDKITPTSSPGLHSPSPSPTLVASGSTCSATSVPSRMHQSATVSSEVNLMKNGANEKQEDSAEETEVQSDDDDDDLTSSDGSYVKVAFGSSESLANGLGEFMKQCRSAPTHLSFQIDSTSVIPELISRSMVGLCLRNKLQHINFMTKTDFYESPKPNWLLAQFESNQKIFDSFLEEIKKKADNEED</sequence>
<dbReference type="GO" id="GO:0034727">
    <property type="term" value="P:piecemeal microautophagy of the nucleus"/>
    <property type="evidence" value="ECO:0007669"/>
    <property type="project" value="TreeGrafter"/>
</dbReference>
<dbReference type="GO" id="GO:1990316">
    <property type="term" value="C:Atg1/ULK1 kinase complex"/>
    <property type="evidence" value="ECO:0007669"/>
    <property type="project" value="TreeGrafter"/>
</dbReference>
<feature type="region of interest" description="Disordered" evidence="4">
    <location>
        <begin position="348"/>
        <end position="444"/>
    </location>
</feature>
<dbReference type="GO" id="GO:0000423">
    <property type="term" value="P:mitophagy"/>
    <property type="evidence" value="ECO:0007669"/>
    <property type="project" value="TreeGrafter"/>
</dbReference>
<accession>A0A8R1TUM2</accession>
<organism evidence="5 6">
    <name type="scientific">Onchocerca volvulus</name>
    <dbReference type="NCBI Taxonomy" id="6282"/>
    <lineage>
        <taxon>Eukaryota</taxon>
        <taxon>Metazoa</taxon>
        <taxon>Ecdysozoa</taxon>
        <taxon>Nematoda</taxon>
        <taxon>Chromadorea</taxon>
        <taxon>Rhabditida</taxon>
        <taxon>Spirurina</taxon>
        <taxon>Spiruromorpha</taxon>
        <taxon>Filarioidea</taxon>
        <taxon>Onchocercidae</taxon>
        <taxon>Onchocerca</taxon>
    </lineage>
</organism>
<feature type="compositionally biased region" description="Acidic residues" evidence="4">
    <location>
        <begin position="423"/>
        <end position="439"/>
    </location>
</feature>
<dbReference type="OMA" id="YEKEPEM"/>
<comment type="subcellular location">
    <subcellularLocation>
        <location evidence="1">Preautophagosomal structure</location>
    </subcellularLocation>
</comment>
<evidence type="ECO:0000313" key="5">
    <source>
        <dbReference type="EnsemblMetazoa" id="OVOC5696.1"/>
    </source>
</evidence>
<dbReference type="Gene3D" id="3.30.900.10">
    <property type="entry name" value="HORMA domain"/>
    <property type="match status" value="1"/>
</dbReference>
<dbReference type="InterPro" id="IPR040182">
    <property type="entry name" value="ATG13"/>
</dbReference>
<dbReference type="Proteomes" id="UP000024404">
    <property type="component" value="Unassembled WGS sequence"/>
</dbReference>
<dbReference type="EnsemblMetazoa" id="OVOC5696.1">
    <property type="protein sequence ID" value="OVOC5696.1"/>
    <property type="gene ID" value="WBGene00242505"/>
</dbReference>
<evidence type="ECO:0008006" key="7">
    <source>
        <dbReference type="Google" id="ProtNLM"/>
    </source>
</evidence>
<feature type="compositionally biased region" description="Polar residues" evidence="4">
    <location>
        <begin position="383"/>
        <end position="409"/>
    </location>
</feature>
<dbReference type="GO" id="GO:0000407">
    <property type="term" value="C:phagophore assembly site"/>
    <property type="evidence" value="ECO:0007669"/>
    <property type="project" value="UniProtKB-SubCell"/>
</dbReference>